<organism evidence="1 2">
    <name type="scientific">Planctomyces bekefii</name>
    <dbReference type="NCBI Taxonomy" id="1653850"/>
    <lineage>
        <taxon>Bacteria</taxon>
        <taxon>Pseudomonadati</taxon>
        <taxon>Planctomycetota</taxon>
        <taxon>Planctomycetia</taxon>
        <taxon>Planctomycetales</taxon>
        <taxon>Planctomycetaceae</taxon>
        <taxon>Planctomyces</taxon>
    </lineage>
</organism>
<gene>
    <name evidence="1" type="ORF">E3A20_29090</name>
</gene>
<keyword evidence="2" id="KW-1185">Reference proteome</keyword>
<sequence>MRFFDEDGQIKFQTLLIQNRLYQPMQLPNDLLSYYETTGDKMSFLQAQKIFEHMLSQSKELQKDPGLRGRTSVAPLTKMGIAIAKKSSGPVVL</sequence>
<reference evidence="1 2" key="1">
    <citation type="submission" date="2019-08" db="EMBL/GenBank/DDBJ databases">
        <title>100 year-old enigma solved: identification of Planctomyces bekefii, the type genus and species of the phylum Planctomycetes.</title>
        <authorList>
            <person name="Svetlana D.N."/>
            <person name="Overmann J."/>
        </authorList>
    </citation>
    <scope>NUCLEOTIDE SEQUENCE [LARGE SCALE GENOMIC DNA]</scope>
    <source>
        <strain evidence="1">Phe10_nw2017</strain>
    </source>
</reference>
<dbReference type="EMBL" id="SRHE01000917">
    <property type="protein sequence ID" value="TWW07962.1"/>
    <property type="molecule type" value="Genomic_DNA"/>
</dbReference>
<comment type="caution">
    <text evidence="1">The sequence shown here is derived from an EMBL/GenBank/DDBJ whole genome shotgun (WGS) entry which is preliminary data.</text>
</comment>
<evidence type="ECO:0000313" key="1">
    <source>
        <dbReference type="EMBL" id="TWW07962.1"/>
    </source>
</evidence>
<dbReference type="Proteomes" id="UP000321083">
    <property type="component" value="Unassembled WGS sequence"/>
</dbReference>
<evidence type="ECO:0000313" key="2">
    <source>
        <dbReference type="Proteomes" id="UP000321083"/>
    </source>
</evidence>
<name>A0A5C6M1Q1_9PLAN</name>
<accession>A0A5C6M1Q1</accession>
<dbReference type="AlphaFoldDB" id="A0A5C6M1Q1"/>
<protein>
    <submittedName>
        <fullName evidence="1">Uncharacterized protein</fullName>
    </submittedName>
</protein>
<reference evidence="1 2" key="2">
    <citation type="submission" date="2019-08" db="EMBL/GenBank/DDBJ databases">
        <authorList>
            <person name="Henke P."/>
        </authorList>
    </citation>
    <scope>NUCLEOTIDE SEQUENCE [LARGE SCALE GENOMIC DNA]</scope>
    <source>
        <strain evidence="1">Phe10_nw2017</strain>
    </source>
</reference>
<proteinExistence type="predicted"/>